<feature type="domain" description="Aminoglycoside phosphotransferase" evidence="2">
    <location>
        <begin position="39"/>
        <end position="265"/>
    </location>
</feature>
<dbReference type="RefSeq" id="WP_133229097.1">
    <property type="nucleotide sequence ID" value="NZ_SOZE01000008.1"/>
</dbReference>
<gene>
    <name evidence="3" type="ORF">E2R66_10490</name>
</gene>
<name>A0A4Y8SG14_9SPHI</name>
<dbReference type="Pfam" id="PF01636">
    <property type="entry name" value="APH"/>
    <property type="match status" value="1"/>
</dbReference>
<dbReference type="PANTHER" id="PTHR21064:SF6">
    <property type="entry name" value="AMINOGLYCOSIDE PHOSPHOTRANSFERASE DOMAIN-CONTAINING PROTEIN"/>
    <property type="match status" value="1"/>
</dbReference>
<evidence type="ECO:0000313" key="3">
    <source>
        <dbReference type="EMBL" id="TFF38003.1"/>
    </source>
</evidence>
<dbReference type="InterPro" id="IPR011009">
    <property type="entry name" value="Kinase-like_dom_sf"/>
</dbReference>
<sequence>MRPFPSISSILSASHLAIFLKDKYSLSANTSCKLLKTGINHSYLVTDGADKFVFRVYSLNWRSETKINEEIRLLNLLKEGGVSVSYPLTDASGEYLQQLDAPEGMRFGLMFSFAEGEKFLNLSEEQHYRIGETMARIHRLTEGLQLQRVQYSPKVILQDPFIYLNNFLPVQADEMDWMLSAQKYLLSELANADDKQMRKGVVHLDIWFDNMNITKDSVVTIFDFDFCGNGWLAYDLAYNILQIHSTEKDPAERELKKKSFLDGYESVVKISDEEKRLLPALGVSLYFFYLGIQCQRFDNWSNVFLNETYLKRFISLLVKKYFEENVHAGLLPG</sequence>
<reference evidence="3 4" key="1">
    <citation type="journal article" date="2017" name="Int. J. Syst. Evol. Microbiol.">
        <title>Mucilaginibacterpsychrotolerans sp. nov., isolated from peatlands.</title>
        <authorList>
            <person name="Deng Y."/>
            <person name="Shen L."/>
            <person name="Xu B."/>
            <person name="Liu Y."/>
            <person name="Gu Z."/>
            <person name="Liu H."/>
            <person name="Zhou Y."/>
        </authorList>
    </citation>
    <scope>NUCLEOTIDE SEQUENCE [LARGE SCALE GENOMIC DNA]</scope>
    <source>
        <strain evidence="3 4">NH7-4</strain>
    </source>
</reference>
<organism evidence="3 4">
    <name type="scientific">Mucilaginibacter psychrotolerans</name>
    <dbReference type="NCBI Taxonomy" id="1524096"/>
    <lineage>
        <taxon>Bacteria</taxon>
        <taxon>Pseudomonadati</taxon>
        <taxon>Bacteroidota</taxon>
        <taxon>Sphingobacteriia</taxon>
        <taxon>Sphingobacteriales</taxon>
        <taxon>Sphingobacteriaceae</taxon>
        <taxon>Mucilaginibacter</taxon>
    </lineage>
</organism>
<comment type="similarity">
    <text evidence="1">Belongs to the pseudomonas-type ThrB family.</text>
</comment>
<dbReference type="Gene3D" id="3.90.1200.10">
    <property type="match status" value="1"/>
</dbReference>
<dbReference type="InterPro" id="IPR002575">
    <property type="entry name" value="Aminoglycoside_PTrfase"/>
</dbReference>
<dbReference type="Gene3D" id="3.30.200.20">
    <property type="entry name" value="Phosphorylase Kinase, domain 1"/>
    <property type="match status" value="1"/>
</dbReference>
<protein>
    <submittedName>
        <fullName evidence="3">Aminoglycoside phosphotransferase</fullName>
    </submittedName>
</protein>
<keyword evidence="4" id="KW-1185">Reference proteome</keyword>
<proteinExistence type="inferred from homology"/>
<evidence type="ECO:0000256" key="1">
    <source>
        <dbReference type="ARBA" id="ARBA00038240"/>
    </source>
</evidence>
<dbReference type="Proteomes" id="UP000297540">
    <property type="component" value="Unassembled WGS sequence"/>
</dbReference>
<dbReference type="OrthoDB" id="241498at2"/>
<evidence type="ECO:0000313" key="4">
    <source>
        <dbReference type="Proteomes" id="UP000297540"/>
    </source>
</evidence>
<dbReference type="PANTHER" id="PTHR21064">
    <property type="entry name" value="AMINOGLYCOSIDE PHOSPHOTRANSFERASE DOMAIN-CONTAINING PROTEIN-RELATED"/>
    <property type="match status" value="1"/>
</dbReference>
<evidence type="ECO:0000259" key="2">
    <source>
        <dbReference type="Pfam" id="PF01636"/>
    </source>
</evidence>
<dbReference type="EMBL" id="SOZE01000008">
    <property type="protein sequence ID" value="TFF38003.1"/>
    <property type="molecule type" value="Genomic_DNA"/>
</dbReference>
<keyword evidence="3" id="KW-0808">Transferase</keyword>
<dbReference type="GO" id="GO:0019202">
    <property type="term" value="F:amino acid kinase activity"/>
    <property type="evidence" value="ECO:0007669"/>
    <property type="project" value="TreeGrafter"/>
</dbReference>
<dbReference type="SUPFAM" id="SSF56112">
    <property type="entry name" value="Protein kinase-like (PK-like)"/>
    <property type="match status" value="1"/>
</dbReference>
<comment type="caution">
    <text evidence="3">The sequence shown here is derived from an EMBL/GenBank/DDBJ whole genome shotgun (WGS) entry which is preliminary data.</text>
</comment>
<dbReference type="AlphaFoldDB" id="A0A4Y8SG14"/>
<accession>A0A4Y8SG14</accession>
<dbReference type="InterPro" id="IPR050249">
    <property type="entry name" value="Pseudomonas-type_ThrB"/>
</dbReference>